<dbReference type="EMBL" id="GBRH01231431">
    <property type="protein sequence ID" value="JAD66464.1"/>
    <property type="molecule type" value="Transcribed_RNA"/>
</dbReference>
<feature type="region of interest" description="Disordered" evidence="1">
    <location>
        <begin position="1"/>
        <end position="50"/>
    </location>
</feature>
<reference evidence="3" key="1">
    <citation type="submission" date="2014-09" db="EMBL/GenBank/DDBJ databases">
        <authorList>
            <person name="Magalhaes I.L.F."/>
            <person name="Oliveira U."/>
            <person name="Santos F.R."/>
            <person name="Vidigal T.H.D.A."/>
            <person name="Brescovit A.D."/>
            <person name="Santos A.J."/>
        </authorList>
    </citation>
    <scope>NUCLEOTIDE SEQUENCE</scope>
    <source>
        <tissue evidence="3">Shoot tissue taken approximately 20 cm above the soil surface</tissue>
    </source>
</reference>
<proteinExistence type="predicted"/>
<reference evidence="3" key="2">
    <citation type="journal article" date="2015" name="Data Brief">
        <title>Shoot transcriptome of the giant reed, Arundo donax.</title>
        <authorList>
            <person name="Barrero R.A."/>
            <person name="Guerrero F.D."/>
            <person name="Moolhuijzen P."/>
            <person name="Goolsby J.A."/>
            <person name="Tidwell J."/>
            <person name="Bellgard S.E."/>
            <person name="Bellgard M.I."/>
        </authorList>
    </citation>
    <scope>NUCLEOTIDE SEQUENCE</scope>
    <source>
        <tissue evidence="3">Shoot tissue taken approximately 20 cm above the soil surface</tissue>
    </source>
</reference>
<dbReference type="InterPro" id="IPR004332">
    <property type="entry name" value="Transposase_MuDR"/>
</dbReference>
<name>A0A0A9BR38_ARUDO</name>
<dbReference type="Pfam" id="PF03108">
    <property type="entry name" value="DBD_Tnp_Mut"/>
    <property type="match status" value="1"/>
</dbReference>
<accession>A0A0A9BR38</accession>
<feature type="domain" description="Transposase MuDR plant" evidence="2">
    <location>
        <begin position="82"/>
        <end position="143"/>
    </location>
</feature>
<protein>
    <recommendedName>
        <fullName evidence="2">Transposase MuDR plant domain-containing protein</fullName>
    </recommendedName>
</protein>
<organism evidence="3">
    <name type="scientific">Arundo donax</name>
    <name type="common">Giant reed</name>
    <name type="synonym">Donax arundinaceus</name>
    <dbReference type="NCBI Taxonomy" id="35708"/>
    <lineage>
        <taxon>Eukaryota</taxon>
        <taxon>Viridiplantae</taxon>
        <taxon>Streptophyta</taxon>
        <taxon>Embryophyta</taxon>
        <taxon>Tracheophyta</taxon>
        <taxon>Spermatophyta</taxon>
        <taxon>Magnoliopsida</taxon>
        <taxon>Liliopsida</taxon>
        <taxon>Poales</taxon>
        <taxon>Poaceae</taxon>
        <taxon>PACMAD clade</taxon>
        <taxon>Arundinoideae</taxon>
        <taxon>Arundineae</taxon>
        <taxon>Arundo</taxon>
    </lineage>
</organism>
<dbReference type="AlphaFoldDB" id="A0A0A9BR38"/>
<evidence type="ECO:0000259" key="2">
    <source>
        <dbReference type="Pfam" id="PF03108"/>
    </source>
</evidence>
<evidence type="ECO:0000256" key="1">
    <source>
        <dbReference type="SAM" id="MobiDB-lite"/>
    </source>
</evidence>
<evidence type="ECO:0000313" key="3">
    <source>
        <dbReference type="EMBL" id="JAD66464.1"/>
    </source>
</evidence>
<sequence length="172" mass="19404">MHDEAGGNVREGTSGTDGPEVDHSEVDAQCMDDEAGGSGDKEGADNDDPVPAIQYFHGAGLLNCTISEYNTLSNWGYHNSDIQVGQRFRNREEVIHFISNYAVITRRDHKCARSNHTEYEVRCTKHPTCPYFVRAHKPKHENYFVLSRHTPHTCSEEAIRNMSHAVDARFIT</sequence>